<dbReference type="EMBL" id="JBJUIK010000014">
    <property type="protein sequence ID" value="KAL3504527.1"/>
    <property type="molecule type" value="Genomic_DNA"/>
</dbReference>
<comment type="caution">
    <text evidence="1">The sequence shown here is derived from an EMBL/GenBank/DDBJ whole genome shotgun (WGS) entry which is preliminary data.</text>
</comment>
<accession>A0ABD2YF88</accession>
<proteinExistence type="predicted"/>
<dbReference type="AlphaFoldDB" id="A0ABD2YF88"/>
<organism evidence="1 2">
    <name type="scientific">Cinchona calisaya</name>
    <dbReference type="NCBI Taxonomy" id="153742"/>
    <lineage>
        <taxon>Eukaryota</taxon>
        <taxon>Viridiplantae</taxon>
        <taxon>Streptophyta</taxon>
        <taxon>Embryophyta</taxon>
        <taxon>Tracheophyta</taxon>
        <taxon>Spermatophyta</taxon>
        <taxon>Magnoliopsida</taxon>
        <taxon>eudicotyledons</taxon>
        <taxon>Gunneridae</taxon>
        <taxon>Pentapetalae</taxon>
        <taxon>asterids</taxon>
        <taxon>lamiids</taxon>
        <taxon>Gentianales</taxon>
        <taxon>Rubiaceae</taxon>
        <taxon>Cinchonoideae</taxon>
        <taxon>Cinchoneae</taxon>
        <taxon>Cinchona</taxon>
    </lineage>
</organism>
<dbReference type="Proteomes" id="UP001630127">
    <property type="component" value="Unassembled WGS sequence"/>
</dbReference>
<protein>
    <submittedName>
        <fullName evidence="1">Uncharacterized protein</fullName>
    </submittedName>
</protein>
<keyword evidence="2" id="KW-1185">Reference proteome</keyword>
<reference evidence="1 2" key="1">
    <citation type="submission" date="2024-11" db="EMBL/GenBank/DDBJ databases">
        <title>A near-complete genome assembly of Cinchona calisaya.</title>
        <authorList>
            <person name="Lian D.C."/>
            <person name="Zhao X.W."/>
            <person name="Wei L."/>
        </authorList>
    </citation>
    <scope>NUCLEOTIDE SEQUENCE [LARGE SCALE GENOMIC DNA]</scope>
    <source>
        <tissue evidence="1">Nenye</tissue>
    </source>
</reference>
<dbReference type="InterPro" id="IPR021109">
    <property type="entry name" value="Peptidase_aspartic_dom_sf"/>
</dbReference>
<gene>
    <name evidence="1" type="ORF">ACH5RR_034368</name>
</gene>
<dbReference type="Gene3D" id="2.40.70.10">
    <property type="entry name" value="Acid Proteases"/>
    <property type="match status" value="1"/>
</dbReference>
<name>A0ABD2YF88_9GENT</name>
<evidence type="ECO:0000313" key="1">
    <source>
        <dbReference type="EMBL" id="KAL3504527.1"/>
    </source>
</evidence>
<evidence type="ECO:0000313" key="2">
    <source>
        <dbReference type="Proteomes" id="UP001630127"/>
    </source>
</evidence>
<sequence length="108" mass="11909">MDQLVKSLKEDLSNNKKVVASCTRSDVFYVPSPSQTNALMLVSAITTVKTPIPLDGLLYVQAKVNGMDIMAMVDMGITYSFVTGQEVQRLKLDLKKNGYHIKAVNSEI</sequence>